<dbReference type="Gene3D" id="3.40.50.12710">
    <property type="match status" value="1"/>
</dbReference>
<evidence type="ECO:0000313" key="3">
    <source>
        <dbReference type="EMBL" id="CAK8162537.1"/>
    </source>
</evidence>
<keyword evidence="2" id="KW-0808">Transferase</keyword>
<keyword evidence="4" id="KW-1185">Reference proteome</keyword>
<proteinExistence type="predicted"/>
<reference evidence="3 4" key="1">
    <citation type="submission" date="2024-01" db="EMBL/GenBank/DDBJ databases">
        <authorList>
            <person name="Kunselman E."/>
        </authorList>
    </citation>
    <scope>NUCLEOTIDE SEQUENCE [LARGE SCALE GENOMIC DNA]</scope>
    <source>
        <strain evidence="3">2 abalone samples</strain>
    </source>
</reference>
<comment type="caution">
    <text evidence="3">The sequence shown here is derived from an EMBL/GenBank/DDBJ whole genome shotgun (WGS) entry which is preliminary data.</text>
</comment>
<dbReference type="Proteomes" id="UP001314181">
    <property type="component" value="Unassembled WGS sequence"/>
</dbReference>
<dbReference type="RefSeq" id="WP_338363649.1">
    <property type="nucleotide sequence ID" value="NZ_CAWVOK010000009.1"/>
</dbReference>
<sequence length="368" mass="40743">MKNKTIVHNDIAVSPHVDGVSKFFIQIIKSTEPVSVADFMSMVLTHEEYGYYVNKKALGHDADFITAPHISQMFAEILAVFCVYSWELIGAVENVALVDLGSGGGALLRQLIKCIKAHSHNAYKALDILPVDINKMPLLLDGGSIVPIDLHSLPEKPSIIIANEFFDALPIYQLLLTGNGWREVAIMINQDKLCFTLVDPKPSILPYLSDVGNVPIDSIIEISPMSWSVMSYLATHVARYSGILIVIDYGYTKKRTVSSLHGVCKHKSVSILETPGEIDVSAYVDFNMLRKACREHNIYCQVFTQGNFLKSLGIMERLSNLCTDVSKEVAENLYNGVQTLVSSEHMGELFKVMLVSSFPLDLSCCPLN</sequence>
<dbReference type="InterPro" id="IPR003788">
    <property type="entry name" value="NDUFAF7"/>
</dbReference>
<evidence type="ECO:0000256" key="2">
    <source>
        <dbReference type="ARBA" id="ARBA00022679"/>
    </source>
</evidence>
<dbReference type="EMBL" id="CAWVOK010000009">
    <property type="protein sequence ID" value="CAK8162537.1"/>
    <property type="molecule type" value="Genomic_DNA"/>
</dbReference>
<keyword evidence="1" id="KW-0489">Methyltransferase</keyword>
<name>A0ABP0EVK4_9RICK</name>
<dbReference type="InterPro" id="IPR038375">
    <property type="entry name" value="NDUFAF7_sf"/>
</dbReference>
<accession>A0ABP0EVK4</accession>
<dbReference type="Pfam" id="PF02636">
    <property type="entry name" value="Methyltransf_28"/>
    <property type="match status" value="1"/>
</dbReference>
<organism evidence="3 4">
    <name type="scientific">Candidatus Xenohaliotis californiensis</name>
    <dbReference type="NCBI Taxonomy" id="84677"/>
    <lineage>
        <taxon>Bacteria</taxon>
        <taxon>Pseudomonadati</taxon>
        <taxon>Pseudomonadota</taxon>
        <taxon>Alphaproteobacteria</taxon>
        <taxon>Rickettsiales</taxon>
        <taxon>Anaplasmataceae</taxon>
        <taxon>Candidatus Xenohaliotis</taxon>
    </lineage>
</organism>
<protein>
    <submittedName>
        <fullName evidence="3">NADH dehydrogenase (Ubiquinone) 1 alpha subcomplex assembly factor 7</fullName>
    </submittedName>
</protein>
<dbReference type="PANTHER" id="PTHR12049:SF7">
    <property type="entry name" value="PROTEIN ARGININE METHYLTRANSFERASE NDUFAF7, MITOCHONDRIAL"/>
    <property type="match status" value="1"/>
</dbReference>
<dbReference type="PANTHER" id="PTHR12049">
    <property type="entry name" value="PROTEIN ARGININE METHYLTRANSFERASE NDUFAF7, MITOCHONDRIAL"/>
    <property type="match status" value="1"/>
</dbReference>
<evidence type="ECO:0000256" key="1">
    <source>
        <dbReference type="ARBA" id="ARBA00022603"/>
    </source>
</evidence>
<dbReference type="InterPro" id="IPR029063">
    <property type="entry name" value="SAM-dependent_MTases_sf"/>
</dbReference>
<gene>
    <name evidence="3" type="ORF">CAXC1_180045</name>
</gene>
<dbReference type="SUPFAM" id="SSF53335">
    <property type="entry name" value="S-adenosyl-L-methionine-dependent methyltransferases"/>
    <property type="match status" value="1"/>
</dbReference>
<evidence type="ECO:0000313" key="4">
    <source>
        <dbReference type="Proteomes" id="UP001314181"/>
    </source>
</evidence>